<dbReference type="InterPro" id="IPR003848">
    <property type="entry name" value="DUF218"/>
</dbReference>
<dbReference type="Pfam" id="PF02698">
    <property type="entry name" value="DUF218"/>
    <property type="match status" value="1"/>
</dbReference>
<dbReference type="Proteomes" id="UP000241788">
    <property type="component" value="Unassembled WGS sequence"/>
</dbReference>
<dbReference type="PANTHER" id="PTHR30336">
    <property type="entry name" value="INNER MEMBRANE PROTEIN, PROBABLE PERMEASE"/>
    <property type="match status" value="1"/>
</dbReference>
<evidence type="ECO:0000313" key="4">
    <source>
        <dbReference type="Proteomes" id="UP000241788"/>
    </source>
</evidence>
<accession>A0A1N6RMT2</accession>
<evidence type="ECO:0000313" key="3">
    <source>
        <dbReference type="EMBL" id="SIQ30022.1"/>
    </source>
</evidence>
<keyword evidence="1" id="KW-0472">Membrane</keyword>
<gene>
    <name evidence="3" type="ORF">SAMN05421546_1046</name>
</gene>
<keyword evidence="1" id="KW-0812">Transmembrane</keyword>
<evidence type="ECO:0000259" key="2">
    <source>
        <dbReference type="Pfam" id="PF02698"/>
    </source>
</evidence>
<keyword evidence="4" id="KW-1185">Reference proteome</keyword>
<dbReference type="CDD" id="cd06259">
    <property type="entry name" value="YdcF-like"/>
    <property type="match status" value="1"/>
</dbReference>
<dbReference type="AlphaFoldDB" id="A0A1N6RMT2"/>
<protein>
    <submittedName>
        <fullName evidence="3">DUF218 domain-containing protein</fullName>
    </submittedName>
</protein>
<dbReference type="InterPro" id="IPR014729">
    <property type="entry name" value="Rossmann-like_a/b/a_fold"/>
</dbReference>
<name>A0A1N6RMT2_9GAMM</name>
<feature type="domain" description="DUF218" evidence="2">
    <location>
        <begin position="94"/>
        <end position="206"/>
    </location>
</feature>
<evidence type="ECO:0000256" key="1">
    <source>
        <dbReference type="SAM" id="Phobius"/>
    </source>
</evidence>
<dbReference type="STRING" id="1604334.SAMN05421546_1046"/>
<feature type="transmembrane region" description="Helical" evidence="1">
    <location>
        <begin position="37"/>
        <end position="61"/>
    </location>
</feature>
<sequence>MAAPRPVLHCAARGLKIHIEMSSRIAHRASIMIDRDVLHVGGVALTACVLSAGLVYAGYFVHAFRVARNTPCEPRAGRCLLLFGKHAPGGRIDADFNARISRAGEVWRSHAPERMVLLGGGPDGQPTEAELARAALIAQASVDESVLHLERESRDTLQNMRNARILLRAAAYQGPVVLLTSRYHLARCRQFAKQLGIEAELCAAEARLALTPRNLWRIAGEAGYLCLLDIGTRWARLIGSKRMLERVT</sequence>
<dbReference type="GO" id="GO:0005886">
    <property type="term" value="C:plasma membrane"/>
    <property type="evidence" value="ECO:0007669"/>
    <property type="project" value="TreeGrafter"/>
</dbReference>
<dbReference type="Gene3D" id="3.40.50.620">
    <property type="entry name" value="HUPs"/>
    <property type="match status" value="1"/>
</dbReference>
<dbReference type="PANTHER" id="PTHR30336:SF20">
    <property type="entry name" value="DUF218 DOMAIN-CONTAINING PROTEIN"/>
    <property type="match status" value="1"/>
</dbReference>
<organism evidence="3 4">
    <name type="scientific">Solilutibacter tolerans</name>
    <dbReference type="NCBI Taxonomy" id="1604334"/>
    <lineage>
        <taxon>Bacteria</taxon>
        <taxon>Pseudomonadati</taxon>
        <taxon>Pseudomonadota</taxon>
        <taxon>Gammaproteobacteria</taxon>
        <taxon>Lysobacterales</taxon>
        <taxon>Lysobacteraceae</taxon>
        <taxon>Solilutibacter</taxon>
    </lineage>
</organism>
<proteinExistence type="predicted"/>
<dbReference type="InterPro" id="IPR051599">
    <property type="entry name" value="Cell_Envelope_Assoc"/>
</dbReference>
<reference evidence="4" key="1">
    <citation type="submission" date="2017-01" db="EMBL/GenBank/DDBJ databases">
        <authorList>
            <person name="Varghese N."/>
            <person name="Submissions S."/>
        </authorList>
    </citation>
    <scope>NUCLEOTIDE SEQUENCE [LARGE SCALE GENOMIC DNA]</scope>
    <source>
        <strain evidence="4">UM1</strain>
    </source>
</reference>
<keyword evidence="1" id="KW-1133">Transmembrane helix</keyword>
<dbReference type="EMBL" id="FTLW01000002">
    <property type="protein sequence ID" value="SIQ30022.1"/>
    <property type="molecule type" value="Genomic_DNA"/>
</dbReference>